<sequence length="259" mass="29526">MELLGETLFQFAVVIAVFLVLTLVGDFIYKLLKNRYFNTIDLNDYLPEDEIHSLKQIFYLIMMALCVVNIFYSFAGEGIDVFYFLAIFDIALSLYFAITLDKSSLKNKILWLLLIPYGALHLLLFNVDLIIILDLIHVLVFIYFAKLNFDKFMEYTHSNGLGVTIVLLFVIIFVSFFITQYAERVNALDSLVMISNEFTGNGYGIFGETILGKLNSLLLVWAGYVISGVSAATLTAAILRRHFKKRFAELEKLIEGVDE</sequence>
<dbReference type="EMBL" id="SUTF01000006">
    <property type="protein sequence ID" value="MBE6510749.1"/>
    <property type="molecule type" value="Genomic_DNA"/>
</dbReference>
<feature type="transmembrane region" description="Helical" evidence="1">
    <location>
        <begin position="161"/>
        <end position="182"/>
    </location>
</feature>
<feature type="transmembrane region" description="Helical" evidence="1">
    <location>
        <begin position="81"/>
        <end position="100"/>
    </location>
</feature>
<keyword evidence="1" id="KW-0472">Membrane</keyword>
<protein>
    <submittedName>
        <fullName evidence="2">Uncharacterized protein</fullName>
    </submittedName>
</protein>
<accession>A0A8T3VT23</accession>
<gene>
    <name evidence="2" type="ORF">E7Z74_05735</name>
</gene>
<feature type="transmembrane region" description="Helical" evidence="1">
    <location>
        <begin position="218"/>
        <end position="239"/>
    </location>
</feature>
<keyword evidence="1" id="KW-1133">Transmembrane helix</keyword>
<name>A0A8T3VT23_9EURY</name>
<evidence type="ECO:0000313" key="2">
    <source>
        <dbReference type="EMBL" id="MBE6510749.1"/>
    </source>
</evidence>
<reference evidence="2" key="1">
    <citation type="submission" date="2019-04" db="EMBL/GenBank/DDBJ databases">
        <title>Evolution of Biomass-Degrading Anaerobic Consortia Revealed by Metagenomics.</title>
        <authorList>
            <person name="Peng X."/>
        </authorList>
    </citation>
    <scope>NUCLEOTIDE SEQUENCE</scope>
    <source>
        <strain evidence="2">SIG13</strain>
    </source>
</reference>
<feature type="transmembrane region" description="Helical" evidence="1">
    <location>
        <begin position="12"/>
        <end position="32"/>
    </location>
</feature>
<comment type="caution">
    <text evidence="2">The sequence shown here is derived from an EMBL/GenBank/DDBJ whole genome shotgun (WGS) entry which is preliminary data.</text>
</comment>
<organism evidence="2 3">
    <name type="scientific">Methanobrevibacter millerae</name>
    <dbReference type="NCBI Taxonomy" id="230361"/>
    <lineage>
        <taxon>Archaea</taxon>
        <taxon>Methanobacteriati</taxon>
        <taxon>Methanobacteriota</taxon>
        <taxon>Methanomada group</taxon>
        <taxon>Methanobacteria</taxon>
        <taxon>Methanobacteriales</taxon>
        <taxon>Methanobacteriaceae</taxon>
        <taxon>Methanobrevibacter</taxon>
    </lineage>
</organism>
<dbReference type="AlphaFoldDB" id="A0A8T3VT23"/>
<evidence type="ECO:0000256" key="1">
    <source>
        <dbReference type="SAM" id="Phobius"/>
    </source>
</evidence>
<proteinExistence type="predicted"/>
<feature type="transmembrane region" description="Helical" evidence="1">
    <location>
        <begin position="57"/>
        <end position="75"/>
    </location>
</feature>
<keyword evidence="1" id="KW-0812">Transmembrane</keyword>
<dbReference type="Proteomes" id="UP000713479">
    <property type="component" value="Unassembled WGS sequence"/>
</dbReference>
<feature type="transmembrane region" description="Helical" evidence="1">
    <location>
        <begin position="131"/>
        <end position="149"/>
    </location>
</feature>
<evidence type="ECO:0000313" key="3">
    <source>
        <dbReference type="Proteomes" id="UP000713479"/>
    </source>
</evidence>